<dbReference type="PRINTS" id="PR01438">
    <property type="entry name" value="UNVRSLSTRESS"/>
</dbReference>
<sequence>MTIVTGYGPWRQSSGVLELATAVAAARGEDLLVATIVPPRWNVPSMARQVDGEFASWSTEQGEHALARARAEIDAWGLDLEVSYRWDADRSAVSGLQAIAADVGASLIVVGSSEDGRRGRVELGSTSDRLVHSARIPVAVAPRGYDRPADGFTSVTCAVDGRDADAGIIATAAALAREAEVPLRLATFVVRMDTMYPPEVGLNAEDEVAAQAREQAERMLATLRGTLPSSDVEVVVGLGHGWRAAMDSVPWDDDGVLVIGSKPQGPLARVFLGSSATKIVRHSMIPVVLLPA</sequence>
<keyword evidence="2" id="KW-0547">Nucleotide-binding</keyword>
<evidence type="ECO:0000256" key="3">
    <source>
        <dbReference type="ARBA" id="ARBA00022840"/>
    </source>
</evidence>
<dbReference type="InterPro" id="IPR006015">
    <property type="entry name" value="Universal_stress_UspA"/>
</dbReference>
<dbReference type="InterPro" id="IPR006016">
    <property type="entry name" value="UspA"/>
</dbReference>
<keyword evidence="3" id="KW-0067">ATP-binding</keyword>
<name>A0ABY6G568_9MICO</name>
<dbReference type="Proteomes" id="UP001164305">
    <property type="component" value="Chromosome"/>
</dbReference>
<dbReference type="SUPFAM" id="SSF52402">
    <property type="entry name" value="Adenine nucleotide alpha hydrolases-like"/>
    <property type="match status" value="2"/>
</dbReference>
<feature type="domain" description="UspA" evidence="4">
    <location>
        <begin position="4"/>
        <end position="141"/>
    </location>
</feature>
<dbReference type="Pfam" id="PF00582">
    <property type="entry name" value="Usp"/>
    <property type="match status" value="2"/>
</dbReference>
<feature type="domain" description="UspA" evidence="4">
    <location>
        <begin position="153"/>
        <end position="290"/>
    </location>
</feature>
<gene>
    <name evidence="5" type="ORF">BRM3_05065</name>
</gene>
<dbReference type="PANTHER" id="PTHR46268">
    <property type="entry name" value="STRESS RESPONSE PROTEIN NHAX"/>
    <property type="match status" value="1"/>
</dbReference>
<keyword evidence="6" id="KW-1185">Reference proteome</keyword>
<accession>A0ABY6G568</accession>
<comment type="similarity">
    <text evidence="1">Belongs to the universal stress protein A family.</text>
</comment>
<evidence type="ECO:0000256" key="2">
    <source>
        <dbReference type="ARBA" id="ARBA00022741"/>
    </source>
</evidence>
<protein>
    <submittedName>
        <fullName evidence="5">Universal stress protein</fullName>
    </submittedName>
</protein>
<dbReference type="CDD" id="cd00293">
    <property type="entry name" value="USP-like"/>
    <property type="match status" value="1"/>
</dbReference>
<dbReference type="EMBL" id="CP107020">
    <property type="protein sequence ID" value="UYG17794.1"/>
    <property type="molecule type" value="Genomic_DNA"/>
</dbReference>
<evidence type="ECO:0000313" key="5">
    <source>
        <dbReference type="EMBL" id="UYG17794.1"/>
    </source>
</evidence>
<evidence type="ECO:0000256" key="1">
    <source>
        <dbReference type="ARBA" id="ARBA00008791"/>
    </source>
</evidence>
<dbReference type="PANTHER" id="PTHR46268:SF27">
    <property type="entry name" value="UNIVERSAL STRESS PROTEIN RV2623"/>
    <property type="match status" value="1"/>
</dbReference>
<dbReference type="RefSeq" id="WP_263595002.1">
    <property type="nucleotide sequence ID" value="NZ_CP107020.1"/>
</dbReference>
<evidence type="ECO:0000313" key="6">
    <source>
        <dbReference type="Proteomes" id="UP001164305"/>
    </source>
</evidence>
<reference evidence="5" key="1">
    <citation type="submission" date="2022-10" db="EMBL/GenBank/DDBJ databases">
        <title>Whole-Genome Sequencing of Brachybacterium huguangmaarense BRM-3, Isolated from Betula schmidtii.</title>
        <authorList>
            <person name="Haam D."/>
        </authorList>
    </citation>
    <scope>NUCLEOTIDE SEQUENCE</scope>
    <source>
        <strain evidence="5">BRM-3</strain>
    </source>
</reference>
<dbReference type="Gene3D" id="3.40.50.12370">
    <property type="match status" value="1"/>
</dbReference>
<evidence type="ECO:0000259" key="4">
    <source>
        <dbReference type="Pfam" id="PF00582"/>
    </source>
</evidence>
<proteinExistence type="inferred from homology"/>
<organism evidence="5 6">
    <name type="scientific">Brachybacterium huguangmaarense</name>
    <dbReference type="NCBI Taxonomy" id="1652028"/>
    <lineage>
        <taxon>Bacteria</taxon>
        <taxon>Bacillati</taxon>
        <taxon>Actinomycetota</taxon>
        <taxon>Actinomycetes</taxon>
        <taxon>Micrococcales</taxon>
        <taxon>Dermabacteraceae</taxon>
        <taxon>Brachybacterium</taxon>
    </lineage>
</organism>